<name>A0A6J7F911_9ZZZZ</name>
<keyword evidence="1" id="KW-0812">Transmembrane</keyword>
<feature type="transmembrane region" description="Helical" evidence="1">
    <location>
        <begin position="131"/>
        <end position="152"/>
    </location>
</feature>
<dbReference type="EMBL" id="CAFBLP010000100">
    <property type="protein sequence ID" value="CAB4889935.1"/>
    <property type="molecule type" value="Genomic_DNA"/>
</dbReference>
<feature type="transmembrane region" description="Helical" evidence="1">
    <location>
        <begin position="172"/>
        <end position="205"/>
    </location>
</feature>
<protein>
    <submittedName>
        <fullName evidence="2">Unannotated protein</fullName>
    </submittedName>
</protein>
<reference evidence="2" key="1">
    <citation type="submission" date="2020-05" db="EMBL/GenBank/DDBJ databases">
        <authorList>
            <person name="Chiriac C."/>
            <person name="Salcher M."/>
            <person name="Ghai R."/>
            <person name="Kavagutti S V."/>
        </authorList>
    </citation>
    <scope>NUCLEOTIDE SEQUENCE</scope>
</reference>
<evidence type="ECO:0000256" key="1">
    <source>
        <dbReference type="SAM" id="Phobius"/>
    </source>
</evidence>
<dbReference type="AlphaFoldDB" id="A0A6J7F911"/>
<proteinExistence type="predicted"/>
<sequence>MTLPPPVGAPEIHDVQHAPRSPIPFTVLVAFVGLGSAFLGSFLPWAQVLFITINGTDGDGNITAVASAAALALLVGALRSGKRQVLLTSLASVAALAAAGTYIYDLSRISGFASDLGSSANIFNVSVTPQLGLLLGTVGAVVAVVSCLALVVAARRGGLIREPMPDWRSRDLAILVAATLAMTMAAVPRWWVVTAIAAVASGVLWMRWAAPRRLASAVGLMAFAGTLLAAGGAVGGALYQSAQHDSAGRECSEVFADGASVDDVSAVDTCVEDKKPSFVFNDSTTCKDGTVLYVNEHGWGYAGGKWSTADNAPRGRCNSNATESCANIFKNGATTETAWADDTVECFDATGDVAYEYGYSMGCFDSNKTQIINDLGWGYVGEQWHAGEQSPTC</sequence>
<organism evidence="2">
    <name type="scientific">freshwater metagenome</name>
    <dbReference type="NCBI Taxonomy" id="449393"/>
    <lineage>
        <taxon>unclassified sequences</taxon>
        <taxon>metagenomes</taxon>
        <taxon>ecological metagenomes</taxon>
    </lineage>
</organism>
<accession>A0A6J7F911</accession>
<evidence type="ECO:0000313" key="2">
    <source>
        <dbReference type="EMBL" id="CAB4889935.1"/>
    </source>
</evidence>
<feature type="transmembrane region" description="Helical" evidence="1">
    <location>
        <begin position="60"/>
        <end position="78"/>
    </location>
</feature>
<feature type="transmembrane region" description="Helical" evidence="1">
    <location>
        <begin position="85"/>
        <end position="104"/>
    </location>
</feature>
<keyword evidence="1" id="KW-1133">Transmembrane helix</keyword>
<gene>
    <name evidence="2" type="ORF">UFOPK3376_02743</name>
</gene>
<feature type="transmembrane region" description="Helical" evidence="1">
    <location>
        <begin position="25"/>
        <end position="48"/>
    </location>
</feature>
<feature type="transmembrane region" description="Helical" evidence="1">
    <location>
        <begin position="217"/>
        <end position="239"/>
    </location>
</feature>
<keyword evidence="1" id="KW-0472">Membrane</keyword>